<keyword evidence="2" id="KW-1185">Reference proteome</keyword>
<dbReference type="AlphaFoldDB" id="A0A5M9JEF7"/>
<comment type="caution">
    <text evidence="1">The sequence shown here is derived from an EMBL/GenBank/DDBJ whole genome shotgun (WGS) entry which is preliminary data.</text>
</comment>
<sequence length="78" mass="8833">MFIAGSAKAVINPIDIEFPSHHDTPCAAPRYCFSRRTPAHLYRLPHNLTIPFLSLFPFLFLYADEPRTISQPVSSFPS</sequence>
<name>A0A5M9JEF7_MONFR</name>
<dbReference type="EMBL" id="VICG01000012">
    <property type="protein sequence ID" value="KAA8566743.1"/>
    <property type="molecule type" value="Genomic_DNA"/>
</dbReference>
<reference evidence="1 2" key="1">
    <citation type="submission" date="2019-06" db="EMBL/GenBank/DDBJ databases">
        <title>Genome Sequence of the Brown Rot Fungal Pathogen Monilinia fructicola.</title>
        <authorList>
            <person name="De Miccolis Angelini R.M."/>
            <person name="Landi L."/>
            <person name="Abate D."/>
            <person name="Pollastro S."/>
            <person name="Romanazzi G."/>
            <person name="Faretra F."/>
        </authorList>
    </citation>
    <scope>NUCLEOTIDE SEQUENCE [LARGE SCALE GENOMIC DNA]</scope>
    <source>
        <strain evidence="1 2">Mfrc123</strain>
    </source>
</reference>
<evidence type="ECO:0000313" key="2">
    <source>
        <dbReference type="Proteomes" id="UP000322873"/>
    </source>
</evidence>
<evidence type="ECO:0000313" key="1">
    <source>
        <dbReference type="EMBL" id="KAA8566743.1"/>
    </source>
</evidence>
<protein>
    <submittedName>
        <fullName evidence="1">Uncharacterized protein</fullName>
    </submittedName>
</protein>
<proteinExistence type="predicted"/>
<dbReference type="Proteomes" id="UP000322873">
    <property type="component" value="Unassembled WGS sequence"/>
</dbReference>
<organism evidence="1 2">
    <name type="scientific">Monilinia fructicola</name>
    <name type="common">Brown rot fungus</name>
    <name type="synonym">Ciboria fructicola</name>
    <dbReference type="NCBI Taxonomy" id="38448"/>
    <lineage>
        <taxon>Eukaryota</taxon>
        <taxon>Fungi</taxon>
        <taxon>Dikarya</taxon>
        <taxon>Ascomycota</taxon>
        <taxon>Pezizomycotina</taxon>
        <taxon>Leotiomycetes</taxon>
        <taxon>Helotiales</taxon>
        <taxon>Sclerotiniaceae</taxon>
        <taxon>Monilinia</taxon>
    </lineage>
</organism>
<accession>A0A5M9JEF7</accession>
<gene>
    <name evidence="1" type="ORF">EYC84_009273</name>
</gene>